<dbReference type="SUPFAM" id="SSF111331">
    <property type="entry name" value="NAD kinase/diacylglycerol kinase-like"/>
    <property type="match status" value="1"/>
</dbReference>
<dbReference type="Pfam" id="PF00781">
    <property type="entry name" value="DAGK_cat"/>
    <property type="match status" value="1"/>
</dbReference>
<dbReference type="AlphaFoldDB" id="A0A7T2GLU2"/>
<dbReference type="PROSITE" id="PS50146">
    <property type="entry name" value="DAGK"/>
    <property type="match status" value="1"/>
</dbReference>
<evidence type="ECO:0000256" key="1">
    <source>
        <dbReference type="SAM" id="Phobius"/>
    </source>
</evidence>
<keyword evidence="1" id="KW-0472">Membrane</keyword>
<keyword evidence="3" id="KW-0418">Kinase</keyword>
<dbReference type="Gene3D" id="3.40.50.10330">
    <property type="entry name" value="Probable inorganic polyphosphate/atp-NAD kinase, domain 1"/>
    <property type="match status" value="1"/>
</dbReference>
<evidence type="ECO:0000259" key="2">
    <source>
        <dbReference type="PROSITE" id="PS50146"/>
    </source>
</evidence>
<dbReference type="RefSeq" id="WP_200973022.1">
    <property type="nucleotide sequence ID" value="NZ_CP065592.1"/>
</dbReference>
<keyword evidence="1" id="KW-1133">Transmembrane helix</keyword>
<protein>
    <submittedName>
        <fullName evidence="3">Diacylglycerol kinase</fullName>
    </submittedName>
</protein>
<dbReference type="Gene3D" id="2.60.200.40">
    <property type="match status" value="1"/>
</dbReference>
<evidence type="ECO:0000313" key="3">
    <source>
        <dbReference type="EMBL" id="QPQ56162.1"/>
    </source>
</evidence>
<accession>A0A7T2GLU2</accession>
<dbReference type="Proteomes" id="UP000594873">
    <property type="component" value="Chromosome"/>
</dbReference>
<evidence type="ECO:0000313" key="4">
    <source>
        <dbReference type="Proteomes" id="UP000594873"/>
    </source>
</evidence>
<sequence length="323" mass="34722">MTRVALLSNPRSTGNRALLPRVRSFCARHKDIFHYEVEHVDQIGAALRTIARINPKVLVINGGDGTVQAALTELHQGAYFGDNPPPVAVLPNGKTNLIALDLGADGDPIAALERVLELAASDLAPHVVSRELISLSNGTAKPPVLGMFLGGAGLADTILFCRHKIYPLGLPNSFSHVLTAIALFLSMILGLRLAFLPPRPQPVTVSVRRHGQLQGRFAFLMVTTLERLLLGGHSPTPGARKGALQLLIVERRLASMARAFIAAIMGKLGRRELTGVHVERGDEILIEGDHSSVILDGELFEACSGHPILLKPTRPVPFLRLAA</sequence>
<dbReference type="GO" id="GO:0016301">
    <property type="term" value="F:kinase activity"/>
    <property type="evidence" value="ECO:0007669"/>
    <property type="project" value="UniProtKB-KW"/>
</dbReference>
<reference evidence="3 4" key="1">
    <citation type="submission" date="2020-11" db="EMBL/GenBank/DDBJ databases">
        <title>Genome seq and assembly of Sphingosinicella sp.</title>
        <authorList>
            <person name="Chhetri G."/>
        </authorList>
    </citation>
    <scope>NUCLEOTIDE SEQUENCE [LARGE SCALE GENOMIC DNA]</scope>
    <source>
        <strain evidence="3 4">UDD2</strain>
    </source>
</reference>
<dbReference type="InterPro" id="IPR017438">
    <property type="entry name" value="ATP-NAD_kinase_N"/>
</dbReference>
<name>A0A7T2GLU2_9SPHN</name>
<keyword evidence="3" id="KW-0808">Transferase</keyword>
<keyword evidence="4" id="KW-1185">Reference proteome</keyword>
<feature type="domain" description="DAGKc" evidence="2">
    <location>
        <begin position="1"/>
        <end position="134"/>
    </location>
</feature>
<feature type="transmembrane region" description="Helical" evidence="1">
    <location>
        <begin position="173"/>
        <end position="195"/>
    </location>
</feature>
<dbReference type="InterPro" id="IPR001206">
    <property type="entry name" value="Diacylglycerol_kinase_cat_dom"/>
</dbReference>
<gene>
    <name evidence="3" type="ORF">IC614_00095</name>
</gene>
<dbReference type="EMBL" id="CP065592">
    <property type="protein sequence ID" value="QPQ56162.1"/>
    <property type="molecule type" value="Genomic_DNA"/>
</dbReference>
<dbReference type="InterPro" id="IPR016064">
    <property type="entry name" value="NAD/diacylglycerol_kinase_sf"/>
</dbReference>
<dbReference type="KEGG" id="sflv:IC614_00095"/>
<dbReference type="SMART" id="SM00046">
    <property type="entry name" value="DAGKc"/>
    <property type="match status" value="1"/>
</dbReference>
<keyword evidence="1" id="KW-0812">Transmembrane</keyword>
<proteinExistence type="predicted"/>
<organism evidence="3 4">
    <name type="scientific">Allosphingosinicella flava</name>
    <dbReference type="NCBI Taxonomy" id="2771430"/>
    <lineage>
        <taxon>Bacteria</taxon>
        <taxon>Pseudomonadati</taxon>
        <taxon>Pseudomonadota</taxon>
        <taxon>Alphaproteobacteria</taxon>
        <taxon>Sphingomonadales</taxon>
        <taxon>Sphingomonadaceae</taxon>
        <taxon>Allosphingosinicella</taxon>
    </lineage>
</organism>